<evidence type="ECO:0000313" key="1">
    <source>
        <dbReference type="EMBL" id="CAB4130211.1"/>
    </source>
</evidence>
<accession>A0A6J5L732</accession>
<reference evidence="1" key="1">
    <citation type="submission" date="2020-04" db="EMBL/GenBank/DDBJ databases">
        <authorList>
            <person name="Chiriac C."/>
            <person name="Salcher M."/>
            <person name="Ghai R."/>
            <person name="Kavagutti S V."/>
        </authorList>
    </citation>
    <scope>NUCLEOTIDE SEQUENCE</scope>
</reference>
<gene>
    <name evidence="1" type="ORF">UFOVP116_325</name>
</gene>
<protein>
    <submittedName>
        <fullName evidence="1">Uncharacterized protein</fullName>
    </submittedName>
</protein>
<dbReference type="Gene3D" id="3.40.960.10">
    <property type="entry name" value="VSR Endonuclease"/>
    <property type="match status" value="1"/>
</dbReference>
<sequence>MIKCLECGFEAPRLQWTHFKYNCTGRFSNGKEYKLVYPGAILVSEEVAKKTAITLENLIKKYGEVAGTEKWNQYREKQAKSNSFEYKQEKFNWTKDQFDEYNSSRAQTLEKMMMRYGEIEGAAKWENYCLRQAYTNTKEYFVEKYGEEVGVEKYLSVNKKKAITTNPLALSNHLNISVEDATGIIVSRQKSFFSNIEKEFIELIEKKIGKLQHTSLHKPFGLWSTYLNTYVVYDIKHNDYVIEFNGDYWHANPLLYKETDMLRGKSAACVWEKDMLKLKTAQDRNLKTLVIWESEFKVNKEATIEKVIKCISNELP</sequence>
<dbReference type="EMBL" id="LR796237">
    <property type="protein sequence ID" value="CAB4130211.1"/>
    <property type="molecule type" value="Genomic_DNA"/>
</dbReference>
<name>A0A6J5L732_9CAUD</name>
<organism evidence="1">
    <name type="scientific">uncultured Caudovirales phage</name>
    <dbReference type="NCBI Taxonomy" id="2100421"/>
    <lineage>
        <taxon>Viruses</taxon>
        <taxon>Duplodnaviria</taxon>
        <taxon>Heunggongvirae</taxon>
        <taxon>Uroviricota</taxon>
        <taxon>Caudoviricetes</taxon>
        <taxon>Peduoviridae</taxon>
        <taxon>Maltschvirus</taxon>
        <taxon>Maltschvirus maltsch</taxon>
    </lineage>
</organism>
<proteinExistence type="predicted"/>